<dbReference type="AlphaFoldDB" id="A0A5D0MMS0"/>
<dbReference type="Gene3D" id="3.20.20.450">
    <property type="entry name" value="EAL domain"/>
    <property type="match status" value="1"/>
</dbReference>
<gene>
    <name evidence="2" type="ORF">FXF49_09910</name>
</gene>
<feature type="non-terminal residue" evidence="2">
    <location>
        <position position="1"/>
    </location>
</feature>
<comment type="caution">
    <text evidence="2">The sequence shown here is derived from an EMBL/GenBank/DDBJ whole genome shotgun (WGS) entry which is preliminary data.</text>
</comment>
<dbReference type="SMART" id="SM00052">
    <property type="entry name" value="EAL"/>
    <property type="match status" value="1"/>
</dbReference>
<dbReference type="PANTHER" id="PTHR33121">
    <property type="entry name" value="CYCLIC DI-GMP PHOSPHODIESTERASE PDEF"/>
    <property type="match status" value="1"/>
</dbReference>
<dbReference type="Proteomes" id="UP000323337">
    <property type="component" value="Unassembled WGS sequence"/>
</dbReference>
<dbReference type="PROSITE" id="PS50883">
    <property type="entry name" value="EAL"/>
    <property type="match status" value="1"/>
</dbReference>
<evidence type="ECO:0000259" key="1">
    <source>
        <dbReference type="PROSITE" id="PS50883"/>
    </source>
</evidence>
<feature type="domain" description="EAL" evidence="1">
    <location>
        <begin position="1"/>
        <end position="117"/>
    </location>
</feature>
<dbReference type="EMBL" id="VSIV01000274">
    <property type="protein sequence ID" value="TYB32750.1"/>
    <property type="molecule type" value="Genomic_DNA"/>
</dbReference>
<evidence type="ECO:0000313" key="2">
    <source>
        <dbReference type="EMBL" id="TYB32750.1"/>
    </source>
</evidence>
<evidence type="ECO:0000313" key="3">
    <source>
        <dbReference type="Proteomes" id="UP000323337"/>
    </source>
</evidence>
<dbReference type="InterPro" id="IPR001633">
    <property type="entry name" value="EAL_dom"/>
</dbReference>
<protein>
    <submittedName>
        <fullName evidence="2">EAL domain-containing protein</fullName>
    </submittedName>
</protein>
<accession>A0A5D0MMS0</accession>
<dbReference type="CDD" id="cd01948">
    <property type="entry name" value="EAL"/>
    <property type="match status" value="1"/>
</dbReference>
<dbReference type="Pfam" id="PF00563">
    <property type="entry name" value="EAL"/>
    <property type="match status" value="1"/>
</dbReference>
<dbReference type="SUPFAM" id="SSF141868">
    <property type="entry name" value="EAL domain-like"/>
    <property type="match status" value="1"/>
</dbReference>
<dbReference type="InterPro" id="IPR035919">
    <property type="entry name" value="EAL_sf"/>
</dbReference>
<dbReference type="GO" id="GO:0071111">
    <property type="term" value="F:cyclic-guanylate-specific phosphodiesterase activity"/>
    <property type="evidence" value="ECO:0007669"/>
    <property type="project" value="InterPro"/>
</dbReference>
<proteinExistence type="predicted"/>
<organism evidence="2 3">
    <name type="scientific">Flexistipes sinusarabici</name>
    <dbReference type="NCBI Taxonomy" id="2352"/>
    <lineage>
        <taxon>Bacteria</taxon>
        <taxon>Pseudomonadati</taxon>
        <taxon>Deferribacterota</taxon>
        <taxon>Deferribacteres</taxon>
        <taxon>Deferribacterales</taxon>
        <taxon>Flexistipitaceae</taxon>
        <taxon>Flexistipes</taxon>
    </lineage>
</organism>
<name>A0A5D0MMS0_FLESI</name>
<sequence length="120" mass="13503">ATLALFKELSGLGVKISMDDFGTGYSSLAYLKQFPLNSIKIDKVFLQNIPDNEKDNNLIKGIIWMAKSLGLSVVAEGVENKFQSEFLREIGCDGCQGYYYSRPLPEDEFFDYLKAVMRDA</sequence>
<dbReference type="RefSeq" id="WP_303701735.1">
    <property type="nucleotide sequence ID" value="NZ_VSIV01000274.1"/>
</dbReference>
<reference evidence="2 3" key="1">
    <citation type="submission" date="2019-08" db="EMBL/GenBank/DDBJ databases">
        <title>Genomic characterization of a novel candidate phylum (ARYD3) from a high temperature, high salinity tertiary oil reservoir in north central Oklahoma, USA.</title>
        <authorList>
            <person name="Youssef N.H."/>
            <person name="Yadav A."/>
            <person name="Elshahed M.S."/>
        </authorList>
    </citation>
    <scope>NUCLEOTIDE SEQUENCE [LARGE SCALE GENOMIC DNA]</scope>
    <source>
        <strain evidence="2">ARYD1</strain>
    </source>
</reference>
<dbReference type="PANTHER" id="PTHR33121:SF71">
    <property type="entry name" value="OXYGEN SENSOR PROTEIN DOSP"/>
    <property type="match status" value="1"/>
</dbReference>
<dbReference type="InterPro" id="IPR050706">
    <property type="entry name" value="Cyclic-di-GMP_PDE-like"/>
</dbReference>